<keyword evidence="5" id="KW-0547">Nucleotide-binding</keyword>
<dbReference type="CDD" id="cd16917">
    <property type="entry name" value="HATPase_UhpB-NarQ-NarX-like"/>
    <property type="match status" value="1"/>
</dbReference>
<keyword evidence="3" id="KW-0597">Phosphoprotein</keyword>
<dbReference type="GO" id="GO:0000155">
    <property type="term" value="F:phosphorelay sensor kinase activity"/>
    <property type="evidence" value="ECO:0007669"/>
    <property type="project" value="InterPro"/>
</dbReference>
<protein>
    <recommendedName>
        <fullName evidence="2">histidine kinase</fullName>
        <ecNumber evidence="2">2.7.13.3</ecNumber>
    </recommendedName>
</protein>
<dbReference type="InterPro" id="IPR036890">
    <property type="entry name" value="HATPase_C_sf"/>
</dbReference>
<dbReference type="Proteomes" id="UP000198953">
    <property type="component" value="Unassembled WGS sequence"/>
</dbReference>
<dbReference type="SUPFAM" id="SSF55874">
    <property type="entry name" value="ATPase domain of HSP90 chaperone/DNA topoisomerase II/histidine kinase"/>
    <property type="match status" value="1"/>
</dbReference>
<keyword evidence="4" id="KW-0808">Transferase</keyword>
<evidence type="ECO:0000256" key="1">
    <source>
        <dbReference type="ARBA" id="ARBA00000085"/>
    </source>
</evidence>
<dbReference type="Pfam" id="PF02518">
    <property type="entry name" value="HATPase_c"/>
    <property type="match status" value="1"/>
</dbReference>
<feature type="domain" description="Histidine kinase/HSP90-like ATPase" evidence="11">
    <location>
        <begin position="387"/>
        <end position="472"/>
    </location>
</feature>
<dbReference type="GO" id="GO:0005524">
    <property type="term" value="F:ATP binding"/>
    <property type="evidence" value="ECO:0007669"/>
    <property type="project" value="UniProtKB-KW"/>
</dbReference>
<evidence type="ECO:0000256" key="8">
    <source>
        <dbReference type="ARBA" id="ARBA00023012"/>
    </source>
</evidence>
<keyword evidence="8" id="KW-0902">Two-component regulatory system</keyword>
<dbReference type="Gene3D" id="1.20.5.1930">
    <property type="match status" value="1"/>
</dbReference>
<feature type="region of interest" description="Disordered" evidence="9">
    <location>
        <begin position="1"/>
        <end position="30"/>
    </location>
</feature>
<dbReference type="EC" id="2.7.13.3" evidence="2"/>
<dbReference type="Pfam" id="PF07730">
    <property type="entry name" value="HisKA_3"/>
    <property type="match status" value="1"/>
</dbReference>
<dbReference type="GO" id="GO:0016020">
    <property type="term" value="C:membrane"/>
    <property type="evidence" value="ECO:0007669"/>
    <property type="project" value="InterPro"/>
</dbReference>
<evidence type="ECO:0000313" key="13">
    <source>
        <dbReference type="EMBL" id="SEN59125.1"/>
    </source>
</evidence>
<dbReference type="GO" id="GO:0046983">
    <property type="term" value="F:protein dimerization activity"/>
    <property type="evidence" value="ECO:0007669"/>
    <property type="project" value="InterPro"/>
</dbReference>
<dbReference type="AlphaFoldDB" id="A0A1H8HSY2"/>
<feature type="transmembrane region" description="Helical" evidence="10">
    <location>
        <begin position="113"/>
        <end position="131"/>
    </location>
</feature>
<evidence type="ECO:0000256" key="9">
    <source>
        <dbReference type="SAM" id="MobiDB-lite"/>
    </source>
</evidence>
<keyword evidence="14" id="KW-1185">Reference proteome</keyword>
<dbReference type="InterPro" id="IPR003594">
    <property type="entry name" value="HATPase_dom"/>
</dbReference>
<accession>A0A1H8HSY2</accession>
<comment type="catalytic activity">
    <reaction evidence="1">
        <text>ATP + protein L-histidine = ADP + protein N-phospho-L-histidine.</text>
        <dbReference type="EC" id="2.7.13.3"/>
    </reaction>
</comment>
<dbReference type="PANTHER" id="PTHR24421:SF10">
    <property type="entry name" value="NITRATE_NITRITE SENSOR PROTEIN NARQ"/>
    <property type="match status" value="1"/>
</dbReference>
<reference evidence="13 14" key="1">
    <citation type="submission" date="2016-10" db="EMBL/GenBank/DDBJ databases">
        <authorList>
            <person name="de Groot N.N."/>
        </authorList>
    </citation>
    <scope>NUCLEOTIDE SEQUENCE [LARGE SCALE GENOMIC DNA]</scope>
    <source>
        <strain evidence="13 14">DSM 43357</strain>
    </source>
</reference>
<evidence type="ECO:0000259" key="11">
    <source>
        <dbReference type="Pfam" id="PF02518"/>
    </source>
</evidence>
<organism evidence="13 14">
    <name type="scientific">Nonomuraea pusilla</name>
    <dbReference type="NCBI Taxonomy" id="46177"/>
    <lineage>
        <taxon>Bacteria</taxon>
        <taxon>Bacillati</taxon>
        <taxon>Actinomycetota</taxon>
        <taxon>Actinomycetes</taxon>
        <taxon>Streptosporangiales</taxon>
        <taxon>Streptosporangiaceae</taxon>
        <taxon>Nonomuraea</taxon>
    </lineage>
</organism>
<gene>
    <name evidence="13" type="ORF">SAMN05660976_07883</name>
</gene>
<evidence type="ECO:0000256" key="3">
    <source>
        <dbReference type="ARBA" id="ARBA00022553"/>
    </source>
</evidence>
<feature type="compositionally biased region" description="Gly residues" evidence="9">
    <location>
        <begin position="1"/>
        <end position="10"/>
    </location>
</feature>
<feature type="transmembrane region" description="Helical" evidence="10">
    <location>
        <begin position="78"/>
        <end position="101"/>
    </location>
</feature>
<keyword evidence="10" id="KW-1133">Transmembrane helix</keyword>
<evidence type="ECO:0000256" key="6">
    <source>
        <dbReference type="ARBA" id="ARBA00022777"/>
    </source>
</evidence>
<dbReference type="Gene3D" id="3.30.565.10">
    <property type="entry name" value="Histidine kinase-like ATPase, C-terminal domain"/>
    <property type="match status" value="1"/>
</dbReference>
<name>A0A1H8HSY2_9ACTN</name>
<evidence type="ECO:0000256" key="7">
    <source>
        <dbReference type="ARBA" id="ARBA00022840"/>
    </source>
</evidence>
<keyword evidence="10" id="KW-0472">Membrane</keyword>
<dbReference type="InterPro" id="IPR050482">
    <property type="entry name" value="Sensor_HK_TwoCompSys"/>
</dbReference>
<keyword evidence="6 13" id="KW-0418">Kinase</keyword>
<evidence type="ECO:0000313" key="14">
    <source>
        <dbReference type="Proteomes" id="UP000198953"/>
    </source>
</evidence>
<evidence type="ECO:0000256" key="2">
    <source>
        <dbReference type="ARBA" id="ARBA00012438"/>
    </source>
</evidence>
<evidence type="ECO:0000259" key="12">
    <source>
        <dbReference type="Pfam" id="PF07730"/>
    </source>
</evidence>
<evidence type="ECO:0000256" key="10">
    <source>
        <dbReference type="SAM" id="Phobius"/>
    </source>
</evidence>
<proteinExistence type="predicted"/>
<evidence type="ECO:0000256" key="4">
    <source>
        <dbReference type="ARBA" id="ARBA00022679"/>
    </source>
</evidence>
<keyword evidence="7" id="KW-0067">ATP-binding</keyword>
<dbReference type="EMBL" id="FOBF01000030">
    <property type="protein sequence ID" value="SEN59125.1"/>
    <property type="molecule type" value="Genomic_DNA"/>
</dbReference>
<dbReference type="PANTHER" id="PTHR24421">
    <property type="entry name" value="NITRATE/NITRITE SENSOR PROTEIN NARX-RELATED"/>
    <property type="match status" value="1"/>
</dbReference>
<evidence type="ECO:0000256" key="5">
    <source>
        <dbReference type="ARBA" id="ARBA00022741"/>
    </source>
</evidence>
<sequence>MRVAGRGAGTGEARTGRRGGGSGRRGGGRAFYDARHMGRNVRLVLLRTARPLIVAAAVLAGVRAPGPRGLVSRVLEQVAVHAALTALIGAAYFGIIAAGRWSQPWLGSDLSRWWGLAAALAAGALFHPLRLRLREAASRLFGTWHDPYRLADLVSRTVQEAEGPVEALASAASWVRRALGARGVAVEVPLPGGRTRTVVDGEVPAQDPGDGPADDGGHAAVPLVWHGRHVGLLLVRGEPRDAGLLDILARQLAEVAHAVRLSADLQRSRERMLVTREEERHRLRRDLHDGLGPTLTSLAMSVDEARLTLARDPDAAETLLSRARRQMTEAVMDVRNLVYGLRPPGLDRSQLDELGLEGALRTLAAAPGPRVDVVATGAPAEVPAAVEAAAYEIAREALANVRRHARATTALVRLEQREDALRLTVSDDGLGLPEQRRQGAELMRQHAERAGGACELAVRPGGGTEVTALLPLGAPR</sequence>
<feature type="transmembrane region" description="Helical" evidence="10">
    <location>
        <begin position="48"/>
        <end position="66"/>
    </location>
</feature>
<feature type="domain" description="Signal transduction histidine kinase subgroup 3 dimerisation and phosphoacceptor" evidence="12">
    <location>
        <begin position="279"/>
        <end position="346"/>
    </location>
</feature>
<dbReference type="InterPro" id="IPR011712">
    <property type="entry name" value="Sig_transdc_His_kin_sub3_dim/P"/>
</dbReference>
<dbReference type="STRING" id="46177.SAMN05660976_07883"/>
<feature type="compositionally biased region" description="Gly residues" evidence="9">
    <location>
        <begin position="18"/>
        <end position="29"/>
    </location>
</feature>
<keyword evidence="10" id="KW-0812">Transmembrane</keyword>